<feature type="compositionally biased region" description="Polar residues" evidence="1">
    <location>
        <begin position="384"/>
        <end position="399"/>
    </location>
</feature>
<reference evidence="4" key="1">
    <citation type="journal article" date="2019" name="Int. J. Syst. Evol. Microbiol.">
        <title>The Global Catalogue of Microorganisms (GCM) 10K type strain sequencing project: providing services to taxonomists for standard genome sequencing and annotation.</title>
        <authorList>
            <consortium name="The Broad Institute Genomics Platform"/>
            <consortium name="The Broad Institute Genome Sequencing Center for Infectious Disease"/>
            <person name="Wu L."/>
            <person name="Ma J."/>
        </authorList>
    </citation>
    <scope>NUCLEOTIDE SEQUENCE [LARGE SCALE GENOMIC DNA]</scope>
    <source>
        <strain evidence="4">CGMCC 4.7152</strain>
    </source>
</reference>
<feature type="domain" description="Erythromycin biosynthesis protein CIII-like C-terminal" evidence="2">
    <location>
        <begin position="266"/>
        <end position="360"/>
    </location>
</feature>
<dbReference type="SUPFAM" id="SSF53756">
    <property type="entry name" value="UDP-Glycosyltransferase/glycogen phosphorylase"/>
    <property type="match status" value="1"/>
</dbReference>
<dbReference type="PANTHER" id="PTHR48050:SF13">
    <property type="entry name" value="STEROL 3-BETA-GLUCOSYLTRANSFERASE UGT80A2"/>
    <property type="match status" value="1"/>
</dbReference>
<dbReference type="InterPro" id="IPR050426">
    <property type="entry name" value="Glycosyltransferase_28"/>
</dbReference>
<name>A0ABV9WC89_9ACTN</name>
<dbReference type="InterPro" id="IPR010610">
    <property type="entry name" value="EryCIII-like_C"/>
</dbReference>
<sequence length="407" mass="43749">MSRFLFLSLPLTGHVNPMVSVAKVLLARGHEVLWAGSESFLRPLAGPDAAIHPIPLRAHRGQAERGLDATRSRWEGYILPHTKYTRKGVEAAVEAFRPDLLVVDQHAIAGPIVAHRFGLPWATVASSAMELTRPFARGLPRVEEWIQQQMRTAWTTAGHPGEPPWDLRFSPDLVISFLGEDLLDDPAQLPPNTFTVGPSIAPRAPDPDFPFDWLDPARKHVLVTMGTLNMDQAAHFYPRVLAALEPLGDQLQAVVVAPQGTITGEPGHVLVRRPVPVLDLLPHLHAVVSHGGANTVNESLVHGVPLLVAPIKGDQALMASAVARAGAGLRVSIDHSRPEALRAALLVLLDDPRYAEAARGTGKRLLAGGGAEAAATALIQLSRRSGSSSILPQRTTSESEQARETPA</sequence>
<feature type="region of interest" description="Disordered" evidence="1">
    <location>
        <begin position="384"/>
        <end position="407"/>
    </location>
</feature>
<protein>
    <submittedName>
        <fullName evidence="3">Glycosyltransferase</fullName>
    </submittedName>
</protein>
<evidence type="ECO:0000259" key="2">
    <source>
        <dbReference type="Pfam" id="PF06722"/>
    </source>
</evidence>
<dbReference type="Gene3D" id="3.40.50.2000">
    <property type="entry name" value="Glycogen Phosphorylase B"/>
    <property type="match status" value="2"/>
</dbReference>
<gene>
    <name evidence="3" type="ORF">ACFPIJ_45820</name>
</gene>
<proteinExistence type="predicted"/>
<keyword evidence="4" id="KW-1185">Reference proteome</keyword>
<dbReference type="CDD" id="cd03784">
    <property type="entry name" value="GT1_Gtf-like"/>
    <property type="match status" value="1"/>
</dbReference>
<evidence type="ECO:0000313" key="4">
    <source>
        <dbReference type="Proteomes" id="UP001595912"/>
    </source>
</evidence>
<dbReference type="EMBL" id="JBHSIU010000068">
    <property type="protein sequence ID" value="MFC5005140.1"/>
    <property type="molecule type" value="Genomic_DNA"/>
</dbReference>
<accession>A0ABV9WC89</accession>
<evidence type="ECO:0000313" key="3">
    <source>
        <dbReference type="EMBL" id="MFC5005140.1"/>
    </source>
</evidence>
<dbReference type="Proteomes" id="UP001595912">
    <property type="component" value="Unassembled WGS sequence"/>
</dbReference>
<dbReference type="Pfam" id="PF06722">
    <property type="entry name" value="EryCIII-like_C"/>
    <property type="match status" value="1"/>
</dbReference>
<dbReference type="RefSeq" id="WP_380125698.1">
    <property type="nucleotide sequence ID" value="NZ_JBHSIU010000068.1"/>
</dbReference>
<comment type="caution">
    <text evidence="3">The sequence shown here is derived from an EMBL/GenBank/DDBJ whole genome shotgun (WGS) entry which is preliminary data.</text>
</comment>
<dbReference type="PANTHER" id="PTHR48050">
    <property type="entry name" value="STEROL 3-BETA-GLUCOSYLTRANSFERASE"/>
    <property type="match status" value="1"/>
</dbReference>
<evidence type="ECO:0000256" key="1">
    <source>
        <dbReference type="SAM" id="MobiDB-lite"/>
    </source>
</evidence>
<dbReference type="InterPro" id="IPR002213">
    <property type="entry name" value="UDP_glucos_trans"/>
</dbReference>
<organism evidence="3 4">
    <name type="scientific">Dactylosporangium cerinum</name>
    <dbReference type="NCBI Taxonomy" id="1434730"/>
    <lineage>
        <taxon>Bacteria</taxon>
        <taxon>Bacillati</taxon>
        <taxon>Actinomycetota</taxon>
        <taxon>Actinomycetes</taxon>
        <taxon>Micromonosporales</taxon>
        <taxon>Micromonosporaceae</taxon>
        <taxon>Dactylosporangium</taxon>
    </lineage>
</organism>